<dbReference type="RefSeq" id="XP_028532091.1">
    <property type="nucleotide sequence ID" value="XM_028675509.1"/>
</dbReference>
<comment type="subcellular location">
    <subcellularLocation>
        <location evidence="1">Membrane</location>
        <topology evidence="1">Multi-pass membrane protein</topology>
    </subcellularLocation>
</comment>
<dbReference type="InterPro" id="IPR039309">
    <property type="entry name" value="BT1"/>
</dbReference>
<feature type="transmembrane region" description="Helical" evidence="6">
    <location>
        <begin position="422"/>
        <end position="444"/>
    </location>
</feature>
<dbReference type="KEGG" id="prel:PRELSG_0605800"/>
<keyword evidence="5 6" id="KW-0472">Membrane</keyword>
<feature type="transmembrane region" description="Helical" evidence="6">
    <location>
        <begin position="389"/>
        <end position="410"/>
    </location>
</feature>
<gene>
    <name evidence="7" type="ORF">PRELSG_0605800</name>
</gene>
<feature type="transmembrane region" description="Helical" evidence="6">
    <location>
        <begin position="193"/>
        <end position="219"/>
    </location>
</feature>
<evidence type="ECO:0000313" key="7">
    <source>
        <dbReference type="EMBL" id="CRG99083.1"/>
    </source>
</evidence>
<keyword evidence="2" id="KW-0813">Transport</keyword>
<feature type="transmembrane region" description="Helical" evidence="6">
    <location>
        <begin position="168"/>
        <end position="187"/>
    </location>
</feature>
<evidence type="ECO:0000256" key="2">
    <source>
        <dbReference type="ARBA" id="ARBA00022448"/>
    </source>
</evidence>
<evidence type="ECO:0000256" key="6">
    <source>
        <dbReference type="SAM" id="Phobius"/>
    </source>
</evidence>
<sequence>MKKTLDNKNIFKKDSDISKIKTLMKNISPLFYISEFFYILFLRYNDYILSTTYKEKTNEEIRKNIYNILILLYFLKPFMAFLTDNVHFNLNNLLIFLSKKIFQIYIFLHQLMFFCGNALYKAKYFFFKIFFRNYLKDGLSESLYLKKYVFVKKQYTGSFLYLPLNRKYYVLVSEFLTSLLLVFIYLLNKRINYYFYLTTVFLISSHMLLSSCIFEGVVVERCKKLMHFEKIFYISYVMCIKIFFSLILYYTYITKVSIFILILKSLIVFIISSLSSEEFLLTNNLKIRHNIVLKCENGDIDIKNNANLLSQLSVLKKILFNENLLKTLFLLMLFNSSIDTKFSIFQYGVQNFNWPRSLMNYIPLASQSSKLIGISIFQLYTSKKCYKNYAMIVILFNLLLKIFNFTFLYYCKNTYVSPFLFLFNIIVQNISIKILALPILFLCIEKTPLNLESTIINIYIFCFNLSNLISKRYFIWNIILQVSKSVFIILLLSFLTTCASLLYYFNIPLDSLNNMNSSLYTYEKEDMNLKLGKIEKTYFKSNLFNKHEKKNSVKKSVRFKEDLQIVKCEDEEKKSKKNLFKFSSDCNSDSDQWLIVDNLKSNTRRKYIEHNSINFSNMML</sequence>
<name>A0A1J1H2D5_PLARL</name>
<evidence type="ECO:0000313" key="8">
    <source>
        <dbReference type="Proteomes" id="UP000220158"/>
    </source>
</evidence>
<proteinExistence type="predicted"/>
<dbReference type="GeneID" id="39735184"/>
<reference evidence="7 8" key="1">
    <citation type="submission" date="2015-04" db="EMBL/GenBank/DDBJ databases">
        <authorList>
            <consortium name="Pathogen Informatics"/>
        </authorList>
    </citation>
    <scope>NUCLEOTIDE SEQUENCE [LARGE SCALE GENOMIC DNA]</scope>
    <source>
        <strain evidence="7 8">SGS1</strain>
    </source>
</reference>
<dbReference type="PANTHER" id="PTHR31585:SF0">
    <property type="entry name" value="FOLATE-BIOPTERIN TRANSPORTER 1, CHLOROPLASTIC"/>
    <property type="match status" value="1"/>
</dbReference>
<dbReference type="PANTHER" id="PTHR31585">
    <property type="entry name" value="FOLATE-BIOPTERIN TRANSPORTER 1, CHLOROPLASTIC"/>
    <property type="match status" value="1"/>
</dbReference>
<evidence type="ECO:0000256" key="5">
    <source>
        <dbReference type="ARBA" id="ARBA00023136"/>
    </source>
</evidence>
<dbReference type="EMBL" id="LN835301">
    <property type="protein sequence ID" value="CRG99083.1"/>
    <property type="molecule type" value="Genomic_DNA"/>
</dbReference>
<feature type="transmembrane region" description="Helical" evidence="6">
    <location>
        <begin position="456"/>
        <end position="474"/>
    </location>
</feature>
<organism evidence="7 8">
    <name type="scientific">Plasmodium relictum</name>
    <dbReference type="NCBI Taxonomy" id="85471"/>
    <lineage>
        <taxon>Eukaryota</taxon>
        <taxon>Sar</taxon>
        <taxon>Alveolata</taxon>
        <taxon>Apicomplexa</taxon>
        <taxon>Aconoidasida</taxon>
        <taxon>Haemosporida</taxon>
        <taxon>Plasmodiidae</taxon>
        <taxon>Plasmodium</taxon>
        <taxon>Plasmodium (Haemamoeba)</taxon>
    </lineage>
</organism>
<protein>
    <submittedName>
        <fullName evidence="7">Uncharacterized protein</fullName>
    </submittedName>
</protein>
<evidence type="ECO:0000256" key="4">
    <source>
        <dbReference type="ARBA" id="ARBA00022989"/>
    </source>
</evidence>
<dbReference type="Proteomes" id="UP000220158">
    <property type="component" value="Chromosome 6"/>
</dbReference>
<keyword evidence="3 6" id="KW-0812">Transmembrane</keyword>
<dbReference type="GO" id="GO:0016020">
    <property type="term" value="C:membrane"/>
    <property type="evidence" value="ECO:0007669"/>
    <property type="project" value="UniProtKB-SubCell"/>
</dbReference>
<feature type="transmembrane region" description="Helical" evidence="6">
    <location>
        <begin position="258"/>
        <end position="281"/>
    </location>
</feature>
<accession>A0A1J1H2D5</accession>
<evidence type="ECO:0000256" key="3">
    <source>
        <dbReference type="ARBA" id="ARBA00022692"/>
    </source>
</evidence>
<keyword evidence="8" id="KW-1185">Reference proteome</keyword>
<dbReference type="AlphaFoldDB" id="A0A1J1H2D5"/>
<dbReference type="OrthoDB" id="370797at2759"/>
<evidence type="ECO:0000256" key="1">
    <source>
        <dbReference type="ARBA" id="ARBA00004141"/>
    </source>
</evidence>
<keyword evidence="4 6" id="KW-1133">Transmembrane helix</keyword>
<feature type="transmembrane region" description="Helical" evidence="6">
    <location>
        <begin position="486"/>
        <end position="505"/>
    </location>
</feature>
<feature type="transmembrane region" description="Helical" evidence="6">
    <location>
        <begin position="231"/>
        <end position="252"/>
    </location>
</feature>
<feature type="transmembrane region" description="Helical" evidence="6">
    <location>
        <begin position="102"/>
        <end position="120"/>
    </location>
</feature>
<feature type="transmembrane region" description="Helical" evidence="6">
    <location>
        <begin position="65"/>
        <end position="82"/>
    </location>
</feature>
<dbReference type="VEuPathDB" id="PlasmoDB:PRELSG_0605800"/>